<dbReference type="Gene3D" id="2.60.40.10">
    <property type="entry name" value="Immunoglobulins"/>
    <property type="match status" value="1"/>
</dbReference>
<feature type="chain" id="PRO_5039039293" evidence="3">
    <location>
        <begin position="23"/>
        <end position="408"/>
    </location>
</feature>
<evidence type="ECO:0000256" key="1">
    <source>
        <dbReference type="ARBA" id="ARBA00009820"/>
    </source>
</evidence>
<comment type="similarity">
    <text evidence="1">Belongs to the TolB family.</text>
</comment>
<dbReference type="EMBL" id="CADCVM010000226">
    <property type="protein sequence ID" value="CAA9496144.1"/>
    <property type="molecule type" value="Genomic_DNA"/>
</dbReference>
<accession>A0A6J4SM64</accession>
<dbReference type="InterPro" id="IPR011042">
    <property type="entry name" value="6-blade_b-propeller_TolB-like"/>
</dbReference>
<protein>
    <submittedName>
        <fullName evidence="4">TolB protein, periplasmic protein involved in the tonb-independent uptake of group A colicins</fullName>
    </submittedName>
</protein>
<dbReference type="GO" id="GO:0005975">
    <property type="term" value="P:carbohydrate metabolic process"/>
    <property type="evidence" value="ECO:0007669"/>
    <property type="project" value="UniProtKB-ARBA"/>
</dbReference>
<feature type="region of interest" description="Disordered" evidence="2">
    <location>
        <begin position="296"/>
        <end position="331"/>
    </location>
</feature>
<reference evidence="4" key="1">
    <citation type="submission" date="2020-02" db="EMBL/GenBank/DDBJ databases">
        <authorList>
            <person name="Meier V. D."/>
        </authorList>
    </citation>
    <scope>NUCLEOTIDE SEQUENCE</scope>
    <source>
        <strain evidence="4">AVDCRST_MAG05</strain>
    </source>
</reference>
<dbReference type="AlphaFoldDB" id="A0A6J4SM64"/>
<dbReference type="SUPFAM" id="SSF82171">
    <property type="entry name" value="DPP6 N-terminal domain-like"/>
    <property type="match status" value="1"/>
</dbReference>
<sequence length="408" mass="42951">MWQGVGALVAAMLLSGAALAVAALTLAEPAGATLPGGNGKIAYANGGIWVAGPGGENPTRLTSSIMDGAPSWSPDGQKIAFTRLNGCREPECVFGDVWVMDANGTDARFVTKGFNPSWSPDGEKLAYESCATSGFYPCDNDKRNVSLVNPDGTGRVDLTSGMRSSCNANTTSTEEDPAWSPDGTRIAFVSSAERCRLEVYAMDADGTGKVRLSEAGINEGDHQPGWSPDGEEIVFSRSYEAEMPKVFSVDADGVLGEVAYPNARGFEPAWAPDGRRIAYRATPGNALTSVTVTGEATPLGTTGASPDWQTVPNTRPTVSAPRPAPGSKVRDTTPLLSAAVTDNETDLQTSDVELYVDGRSKAFSYSQATDKLTHKSAKLKPGSHTVKVVAKDDGGLTTTKSWNFKVVR</sequence>
<proteinExistence type="inferred from homology"/>
<gene>
    <name evidence="4" type="ORF">AVDCRST_MAG05-2152</name>
</gene>
<organism evidence="4">
    <name type="scientific">uncultured Rubrobacteraceae bacterium</name>
    <dbReference type="NCBI Taxonomy" id="349277"/>
    <lineage>
        <taxon>Bacteria</taxon>
        <taxon>Bacillati</taxon>
        <taxon>Actinomycetota</taxon>
        <taxon>Rubrobacteria</taxon>
        <taxon>Rubrobacterales</taxon>
        <taxon>Rubrobacteraceae</taxon>
        <taxon>environmental samples</taxon>
    </lineage>
</organism>
<keyword evidence="3" id="KW-0732">Signal</keyword>
<feature type="signal peptide" evidence="3">
    <location>
        <begin position="1"/>
        <end position="22"/>
    </location>
</feature>
<dbReference type="Pfam" id="PF07676">
    <property type="entry name" value="PD40"/>
    <property type="match status" value="5"/>
</dbReference>
<evidence type="ECO:0000313" key="4">
    <source>
        <dbReference type="EMBL" id="CAA9496144.1"/>
    </source>
</evidence>
<dbReference type="InterPro" id="IPR011659">
    <property type="entry name" value="WD40"/>
</dbReference>
<dbReference type="InterPro" id="IPR013783">
    <property type="entry name" value="Ig-like_fold"/>
</dbReference>
<evidence type="ECO:0000256" key="2">
    <source>
        <dbReference type="SAM" id="MobiDB-lite"/>
    </source>
</evidence>
<name>A0A6J4SM64_9ACTN</name>
<feature type="compositionally biased region" description="Polar residues" evidence="2">
    <location>
        <begin position="296"/>
        <end position="317"/>
    </location>
</feature>
<dbReference type="PANTHER" id="PTHR36842">
    <property type="entry name" value="PROTEIN TOLB HOMOLOG"/>
    <property type="match status" value="1"/>
</dbReference>
<dbReference type="Gene3D" id="2.120.10.30">
    <property type="entry name" value="TolB, C-terminal domain"/>
    <property type="match status" value="2"/>
</dbReference>
<evidence type="ECO:0000256" key="3">
    <source>
        <dbReference type="SAM" id="SignalP"/>
    </source>
</evidence>
<dbReference type="PANTHER" id="PTHR36842:SF1">
    <property type="entry name" value="PROTEIN TOLB"/>
    <property type="match status" value="1"/>
</dbReference>